<dbReference type="OrthoDB" id="2735536at2759"/>
<dbReference type="SUPFAM" id="SSF51735">
    <property type="entry name" value="NAD(P)-binding Rossmann-fold domains"/>
    <property type="match status" value="1"/>
</dbReference>
<name>A0A4Y1ZPQ8_ARAVE</name>
<dbReference type="GO" id="GO:0016616">
    <property type="term" value="F:oxidoreductase activity, acting on the CH-OH group of donors, NAD or NADP as acceptor"/>
    <property type="evidence" value="ECO:0007669"/>
    <property type="project" value="TreeGrafter"/>
</dbReference>
<dbReference type="Pfam" id="PF01370">
    <property type="entry name" value="Epimerase"/>
    <property type="match status" value="1"/>
</dbReference>
<organism evidence="4 5">
    <name type="scientific">Araneus ventricosus</name>
    <name type="common">Orbweaver spider</name>
    <name type="synonym">Epeira ventricosa</name>
    <dbReference type="NCBI Taxonomy" id="182803"/>
    <lineage>
        <taxon>Eukaryota</taxon>
        <taxon>Metazoa</taxon>
        <taxon>Ecdysozoa</taxon>
        <taxon>Arthropoda</taxon>
        <taxon>Chelicerata</taxon>
        <taxon>Arachnida</taxon>
        <taxon>Araneae</taxon>
        <taxon>Araneomorphae</taxon>
        <taxon>Entelegynae</taxon>
        <taxon>Araneoidea</taxon>
        <taxon>Araneidae</taxon>
        <taxon>Araneus</taxon>
    </lineage>
</organism>
<gene>
    <name evidence="4" type="ORF">AVEN_259698_1</name>
</gene>
<evidence type="ECO:0000256" key="1">
    <source>
        <dbReference type="ARBA" id="ARBA00023002"/>
    </source>
</evidence>
<keyword evidence="1" id="KW-0560">Oxidoreductase</keyword>
<dbReference type="Proteomes" id="UP000499080">
    <property type="component" value="Unassembled WGS sequence"/>
</dbReference>
<comment type="caution">
    <text evidence="4">The sequence shown here is derived from an EMBL/GenBank/DDBJ whole genome shotgun (WGS) entry which is preliminary data.</text>
</comment>
<keyword evidence="5" id="KW-1185">Reference proteome</keyword>
<dbReference type="PANTHER" id="PTHR10366:SF564">
    <property type="entry name" value="STEROL-4-ALPHA-CARBOXYLATE 3-DEHYDROGENASE, DECARBOXYLATING"/>
    <property type="match status" value="1"/>
</dbReference>
<dbReference type="AlphaFoldDB" id="A0A4Y1ZPQ8"/>
<dbReference type="EMBL" id="BGPR01076474">
    <property type="protein sequence ID" value="GBL61148.1"/>
    <property type="molecule type" value="Genomic_DNA"/>
</dbReference>
<dbReference type="InterPro" id="IPR036291">
    <property type="entry name" value="NAD(P)-bd_dom_sf"/>
</dbReference>
<feature type="non-terminal residue" evidence="4">
    <location>
        <position position="1"/>
    </location>
</feature>
<accession>A0A4Y1ZPQ8</accession>
<evidence type="ECO:0000259" key="3">
    <source>
        <dbReference type="Pfam" id="PF01370"/>
    </source>
</evidence>
<protein>
    <recommendedName>
        <fullName evidence="3">NAD-dependent epimerase/dehydratase domain-containing protein</fullName>
    </recommendedName>
</protein>
<evidence type="ECO:0000256" key="2">
    <source>
        <dbReference type="ARBA" id="ARBA00023445"/>
    </source>
</evidence>
<proteinExistence type="inferred from homology"/>
<sequence>FSGVFSVLVWMEMNKRRHLTVLVTGASGYVAAHIIKLLQEEGYKVRGTVRDVQNEAKVKVLKELCPDATHPLELVEADLLKEDPWKE</sequence>
<dbReference type="PANTHER" id="PTHR10366">
    <property type="entry name" value="NAD DEPENDENT EPIMERASE/DEHYDRATASE"/>
    <property type="match status" value="1"/>
</dbReference>
<reference evidence="4 5" key="1">
    <citation type="journal article" date="2019" name="Sci. Rep.">
        <title>Orb-weaving spider Araneus ventricosus genome elucidates the spidroin gene catalogue.</title>
        <authorList>
            <person name="Kono N."/>
            <person name="Nakamura H."/>
            <person name="Ohtoshi R."/>
            <person name="Moran D.A.P."/>
            <person name="Shinohara A."/>
            <person name="Yoshida Y."/>
            <person name="Fujiwara M."/>
            <person name="Mori M."/>
            <person name="Tomita M."/>
            <person name="Arakawa K."/>
        </authorList>
    </citation>
    <scope>NUCLEOTIDE SEQUENCE [LARGE SCALE GENOMIC DNA]</scope>
</reference>
<dbReference type="InterPro" id="IPR001509">
    <property type="entry name" value="Epimerase_deHydtase"/>
</dbReference>
<dbReference type="Gene3D" id="3.40.50.720">
    <property type="entry name" value="NAD(P)-binding Rossmann-like Domain"/>
    <property type="match status" value="1"/>
</dbReference>
<evidence type="ECO:0000313" key="5">
    <source>
        <dbReference type="Proteomes" id="UP000499080"/>
    </source>
</evidence>
<dbReference type="InterPro" id="IPR050425">
    <property type="entry name" value="NAD(P)_dehydrat-like"/>
</dbReference>
<comment type="similarity">
    <text evidence="2">Belongs to the NAD(P)-dependent epimerase/dehydratase family. Dihydroflavonol-4-reductase subfamily.</text>
</comment>
<feature type="domain" description="NAD-dependent epimerase/dehydratase" evidence="3">
    <location>
        <begin position="21"/>
        <end position="85"/>
    </location>
</feature>
<evidence type="ECO:0000313" key="4">
    <source>
        <dbReference type="EMBL" id="GBL61148.1"/>
    </source>
</evidence>